<dbReference type="GeneID" id="18924950"/>
<keyword evidence="3" id="KW-1185">Reference proteome</keyword>
<dbReference type="RefSeq" id="XP_007418078.1">
    <property type="nucleotide sequence ID" value="XM_007418016.1"/>
</dbReference>
<keyword evidence="1" id="KW-0732">Signal</keyword>
<dbReference type="Proteomes" id="UP000001072">
    <property type="component" value="Unassembled WGS sequence"/>
</dbReference>
<feature type="signal peptide" evidence="1">
    <location>
        <begin position="1"/>
        <end position="25"/>
    </location>
</feature>
<feature type="chain" id="PRO_5003322095" description="Secreted protein" evidence="1">
    <location>
        <begin position="26"/>
        <end position="472"/>
    </location>
</feature>
<dbReference type="AlphaFoldDB" id="F4S9J3"/>
<evidence type="ECO:0000256" key="1">
    <source>
        <dbReference type="SAM" id="SignalP"/>
    </source>
</evidence>
<gene>
    <name evidence="2" type="ORF">MELLADRAFT_113337</name>
</gene>
<evidence type="ECO:0008006" key="4">
    <source>
        <dbReference type="Google" id="ProtNLM"/>
    </source>
</evidence>
<protein>
    <recommendedName>
        <fullName evidence="4">Secreted protein</fullName>
    </recommendedName>
</protein>
<proteinExistence type="predicted"/>
<organism evidence="3">
    <name type="scientific">Melampsora larici-populina (strain 98AG31 / pathotype 3-4-7)</name>
    <name type="common">Poplar leaf rust fungus</name>
    <dbReference type="NCBI Taxonomy" id="747676"/>
    <lineage>
        <taxon>Eukaryota</taxon>
        <taxon>Fungi</taxon>
        <taxon>Dikarya</taxon>
        <taxon>Basidiomycota</taxon>
        <taxon>Pucciniomycotina</taxon>
        <taxon>Pucciniomycetes</taxon>
        <taxon>Pucciniales</taxon>
        <taxon>Melampsoraceae</taxon>
        <taxon>Melampsora</taxon>
    </lineage>
</organism>
<reference evidence="3" key="1">
    <citation type="journal article" date="2011" name="Proc. Natl. Acad. Sci. U.S.A.">
        <title>Obligate biotrophy features unraveled by the genomic analysis of rust fungi.</title>
        <authorList>
            <person name="Duplessis S."/>
            <person name="Cuomo C.A."/>
            <person name="Lin Y.-C."/>
            <person name="Aerts A."/>
            <person name="Tisserant E."/>
            <person name="Veneault-Fourrey C."/>
            <person name="Joly D.L."/>
            <person name="Hacquard S."/>
            <person name="Amselem J."/>
            <person name="Cantarel B.L."/>
            <person name="Chiu R."/>
            <person name="Coutinho P.M."/>
            <person name="Feau N."/>
            <person name="Field M."/>
            <person name="Frey P."/>
            <person name="Gelhaye E."/>
            <person name="Goldberg J."/>
            <person name="Grabherr M.G."/>
            <person name="Kodira C.D."/>
            <person name="Kohler A."/>
            <person name="Kuees U."/>
            <person name="Lindquist E.A."/>
            <person name="Lucas S.M."/>
            <person name="Mago R."/>
            <person name="Mauceli E."/>
            <person name="Morin E."/>
            <person name="Murat C."/>
            <person name="Pangilinan J.L."/>
            <person name="Park R."/>
            <person name="Pearson M."/>
            <person name="Quesneville H."/>
            <person name="Rouhier N."/>
            <person name="Sakthikumar S."/>
            <person name="Salamov A.A."/>
            <person name="Schmutz J."/>
            <person name="Selles B."/>
            <person name="Shapiro H."/>
            <person name="Tanguay P."/>
            <person name="Tuskan G.A."/>
            <person name="Henrissat B."/>
            <person name="Van de Peer Y."/>
            <person name="Rouze P."/>
            <person name="Ellis J.G."/>
            <person name="Dodds P.N."/>
            <person name="Schein J.E."/>
            <person name="Zhong S."/>
            <person name="Hamelin R.C."/>
            <person name="Grigoriev I.V."/>
            <person name="Szabo L.J."/>
            <person name="Martin F."/>
        </authorList>
    </citation>
    <scope>NUCLEOTIDE SEQUENCE [LARGE SCALE GENOMIC DNA]</scope>
    <source>
        <strain evidence="3">98AG31 / pathotype 3-4-7</strain>
    </source>
</reference>
<dbReference type="InParanoid" id="F4S9J3"/>
<evidence type="ECO:0000313" key="2">
    <source>
        <dbReference type="EMBL" id="EGF98648.1"/>
    </source>
</evidence>
<dbReference type="HOGENOM" id="CLU_578815_0_0_1"/>
<accession>F4S9J3</accession>
<sequence length="472" mass="53561">MRLIMRFTRPSILVVLLAFAHAVASHNPPVGLLGDLGAARRSLARTSALGHYLFSFSCPDDFQADSLIVLKLAAGMVEMGDVDPERIVTYRWNPYGPNSIHLFVPLATSLVDKIRANMALRTVPIEHKDLYSFPENLLFLLIRIAKQPTYGNKPWEVSMHHPIILNYLNAEMKTSLEAEDVELASKLRSLPLDTQTQILERVSIPRVEPLSKLFKELPSEDALRSLIWQEMQLLSYFSQVDRHAFRNLHLDDEFLSAIVQAHSFDSRRAEGRAWYGGMAIESEPISLSDKLASRILPAKLSPFADYYQDYDRLLNEGNGELKERLDRFLITYVISGSGTVLEDTDTTSALVPKLTKLPTGWWLTSSQISIEGEVSPLVKELFESIHSDFTTVVKTNRESRLYGSYMPQNPETQPYAGIEGRQGRILARVQAAQHLCKYAGIDLNEILSHSFRDYRAVSRWLSSLSKWERIFH</sequence>
<dbReference type="KEGG" id="mlr:MELLADRAFT_113337"/>
<dbReference type="VEuPathDB" id="FungiDB:MELLADRAFT_113337"/>
<evidence type="ECO:0000313" key="3">
    <source>
        <dbReference type="Proteomes" id="UP000001072"/>
    </source>
</evidence>
<name>F4S9J3_MELLP</name>
<dbReference type="EMBL" id="GL883171">
    <property type="protein sequence ID" value="EGF98648.1"/>
    <property type="molecule type" value="Genomic_DNA"/>
</dbReference>